<sequence>MEQGLLVEAACSTPSLALCYLQLLKQEEMKPLQEGWLFRKLWSNPRHQASPFTVKEVEVNVATMCIERIPSSGLHYVHLKKTLCLVSPSLMIVRGSRVWLRENNQHYPSTVLSCAEGVVVFRTDYGQTGVMFAFFQPSGISPHLHDLSKVIVSSLALVFTNSLSSPWMHTVMAHGLLDLKFV</sequence>
<organism evidence="2 3">
    <name type="scientific">Hirundo rustica rustica</name>
    <dbReference type="NCBI Taxonomy" id="333673"/>
    <lineage>
        <taxon>Eukaryota</taxon>
        <taxon>Metazoa</taxon>
        <taxon>Chordata</taxon>
        <taxon>Craniata</taxon>
        <taxon>Vertebrata</taxon>
        <taxon>Euteleostomi</taxon>
        <taxon>Archelosauria</taxon>
        <taxon>Archosauria</taxon>
        <taxon>Dinosauria</taxon>
        <taxon>Saurischia</taxon>
        <taxon>Theropoda</taxon>
        <taxon>Coelurosauria</taxon>
        <taxon>Aves</taxon>
        <taxon>Neognathae</taxon>
        <taxon>Neoaves</taxon>
        <taxon>Telluraves</taxon>
        <taxon>Australaves</taxon>
        <taxon>Passeriformes</taxon>
        <taxon>Sylvioidea</taxon>
        <taxon>Hirundinidae</taxon>
        <taxon>Hirundo</taxon>
    </lineage>
</organism>
<name>A0A3M0L9K6_HIRRU</name>
<evidence type="ECO:0000313" key="3">
    <source>
        <dbReference type="Proteomes" id="UP000269221"/>
    </source>
</evidence>
<accession>A0A3M0L9K6</accession>
<dbReference type="EMBL" id="QRBI01000104">
    <property type="protein sequence ID" value="RMC15927.1"/>
    <property type="molecule type" value="Genomic_DNA"/>
</dbReference>
<evidence type="ECO:0000313" key="2">
    <source>
        <dbReference type="EMBL" id="RMC15927.1"/>
    </source>
</evidence>
<dbReference type="AlphaFoldDB" id="A0A3M0L9K6"/>
<evidence type="ECO:0000259" key="1">
    <source>
        <dbReference type="Pfam" id="PF18597"/>
    </source>
</evidence>
<dbReference type="Pfam" id="PF18597">
    <property type="entry name" value="SH3_19"/>
    <property type="match status" value="1"/>
</dbReference>
<reference evidence="2 3" key="1">
    <citation type="submission" date="2018-07" db="EMBL/GenBank/DDBJ databases">
        <title>A high quality draft genome assembly of the barn swallow (H. rustica rustica).</title>
        <authorList>
            <person name="Formenti G."/>
            <person name="Chiara M."/>
            <person name="Poveda L."/>
            <person name="Francoijs K.-J."/>
            <person name="Bonisoli-Alquati A."/>
            <person name="Canova L."/>
            <person name="Gianfranceschi L."/>
            <person name="Horner D.S."/>
            <person name="Saino N."/>
        </authorList>
    </citation>
    <scope>NUCLEOTIDE SEQUENCE [LARGE SCALE GENOMIC DNA]</scope>
    <source>
        <strain evidence="2">Chelidonia</strain>
        <tissue evidence="2">Blood</tissue>
    </source>
</reference>
<dbReference type="OrthoDB" id="10055605at2759"/>
<dbReference type="InterPro" id="IPR040640">
    <property type="entry name" value="MyoX_N_SH3"/>
</dbReference>
<feature type="domain" description="Myosin X N-terminal SH3" evidence="1">
    <location>
        <begin position="95"/>
        <end position="128"/>
    </location>
</feature>
<dbReference type="Proteomes" id="UP000269221">
    <property type="component" value="Unassembled WGS sequence"/>
</dbReference>
<dbReference type="STRING" id="333673.A0A3M0L9K6"/>
<comment type="caution">
    <text evidence="2">The sequence shown here is derived from an EMBL/GenBank/DDBJ whole genome shotgun (WGS) entry which is preliminary data.</text>
</comment>
<gene>
    <name evidence="2" type="ORF">DUI87_08133</name>
</gene>
<protein>
    <recommendedName>
        <fullName evidence="1">Myosin X N-terminal SH3 domain-containing protein</fullName>
    </recommendedName>
</protein>
<keyword evidence="3" id="KW-1185">Reference proteome</keyword>
<proteinExistence type="predicted"/>